<dbReference type="EMBL" id="VZPE01000005">
    <property type="protein sequence ID" value="KAB0571068.1"/>
    <property type="molecule type" value="Genomic_DNA"/>
</dbReference>
<evidence type="ECO:0000313" key="2">
    <source>
        <dbReference type="EMBL" id="KAB0571068.1"/>
    </source>
</evidence>
<evidence type="ECO:0008006" key="3">
    <source>
        <dbReference type="Google" id="ProtNLM"/>
    </source>
</evidence>
<name>A0A643EYZ4_9HYPH</name>
<feature type="chain" id="PRO_5024944878" description="Rap1a immunity protein domain-containing protein" evidence="1">
    <location>
        <begin position="30"/>
        <end position="135"/>
    </location>
</feature>
<keyword evidence="1" id="KW-0732">Signal</keyword>
<accession>A0A643EYZ4</accession>
<organism evidence="2">
    <name type="scientific">Brucella pituitosa</name>
    <dbReference type="NCBI Taxonomy" id="571256"/>
    <lineage>
        <taxon>Bacteria</taxon>
        <taxon>Pseudomonadati</taxon>
        <taxon>Pseudomonadota</taxon>
        <taxon>Alphaproteobacteria</taxon>
        <taxon>Hyphomicrobiales</taxon>
        <taxon>Brucellaceae</taxon>
        <taxon>Brucella/Ochrobactrum group</taxon>
        <taxon>Brucella</taxon>
    </lineage>
</organism>
<protein>
    <recommendedName>
        <fullName evidence="3">Rap1a immunity protein domain-containing protein</fullName>
    </recommendedName>
</protein>
<dbReference type="RefSeq" id="WP_128093764.1">
    <property type="nucleotide sequence ID" value="NZ_JBHEEN010000005.1"/>
</dbReference>
<proteinExistence type="predicted"/>
<feature type="signal peptide" evidence="1">
    <location>
        <begin position="1"/>
        <end position="29"/>
    </location>
</feature>
<reference evidence="2" key="1">
    <citation type="submission" date="2019-09" db="EMBL/GenBank/DDBJ databases">
        <title>Draft genome sequences of 48 bacterial type strains from the CCUG.</title>
        <authorList>
            <person name="Tunovic T."/>
            <person name="Pineiro-Iglesias B."/>
            <person name="Unosson C."/>
            <person name="Inganas E."/>
            <person name="Ohlen M."/>
            <person name="Cardew S."/>
            <person name="Jensie-Markopoulos S."/>
            <person name="Salva-Serra F."/>
            <person name="Jaen-Luchoro D."/>
            <person name="Karlsson R."/>
            <person name="Svensson-Stadler L."/>
            <person name="Chun J."/>
            <person name="Moore E."/>
        </authorList>
    </citation>
    <scope>NUCLEOTIDE SEQUENCE</scope>
    <source>
        <strain evidence="2">CCUG 50899</strain>
    </source>
</reference>
<dbReference type="AlphaFoldDB" id="A0A643EYZ4"/>
<evidence type="ECO:0000256" key="1">
    <source>
        <dbReference type="SAM" id="SignalP"/>
    </source>
</evidence>
<sequence length="135" mass="14867">MAVNFLRRLIKKIIAAGLLSIIASQATMADTLGSVNLPPRVSKQDFVIYMAGVMAAGLYCEGLELNGSYIQGFQDATGLMLPFAEPGYREEFNRREKEAKEDTENYCKLAIVMFHKDAAPGPLLAPLLMNKIPKD</sequence>
<gene>
    <name evidence="2" type="ORF">F7Q93_13970</name>
</gene>
<comment type="caution">
    <text evidence="2">The sequence shown here is derived from an EMBL/GenBank/DDBJ whole genome shotgun (WGS) entry which is preliminary data.</text>
</comment>